<organism evidence="1 2">
    <name type="scientific">Pseudomonas neuropathica</name>
    <dbReference type="NCBI Taxonomy" id="2730425"/>
    <lineage>
        <taxon>Bacteria</taxon>
        <taxon>Pseudomonadati</taxon>
        <taxon>Pseudomonadota</taxon>
        <taxon>Gammaproteobacteria</taxon>
        <taxon>Pseudomonadales</taxon>
        <taxon>Pseudomonadaceae</taxon>
        <taxon>Pseudomonas</taxon>
    </lineage>
</organism>
<evidence type="ECO:0000313" key="2">
    <source>
        <dbReference type="Proteomes" id="UP000722111"/>
    </source>
</evidence>
<dbReference type="Proteomes" id="UP000722111">
    <property type="component" value="Unassembled WGS sequence"/>
</dbReference>
<evidence type="ECO:0000313" key="1">
    <source>
        <dbReference type="EMBL" id="MBF6035323.1"/>
    </source>
</evidence>
<protein>
    <submittedName>
        <fullName evidence="1">Uncharacterized protein</fullName>
    </submittedName>
</protein>
<sequence>MAILEFHLYRIKFIKPSQFSLFVGDMSATDIFRAALEEKPSMELREDNVWHIGNIEVLDQTGGTFAVGRTTKTTVEKFDQSSGDFLKQTDDSGPYTQVLFYADIGLLGIVKKSKVAPDVKTIARRIKGLFEKTRAAIETGVEVRVDAIPDPEHFLDKIKSAYAITKFKANFTGPNPIDADELFQKPISVYCNALGGDSGSVEVFGKSLNEDVVEAVTKSTAATGNTASARIKKSDQKKSIAISLKGDAVRVSVEDTATDLEAFQEVRHAYNEIRT</sequence>
<dbReference type="InterPro" id="IPR031832">
    <property type="entry name" value="DUF4747"/>
</dbReference>
<proteinExistence type="predicted"/>
<keyword evidence="2" id="KW-1185">Reference proteome</keyword>
<dbReference type="EMBL" id="JACOPX010000012">
    <property type="protein sequence ID" value="MBF6035323.1"/>
    <property type="molecule type" value="Genomic_DNA"/>
</dbReference>
<dbReference type="Pfam" id="PF15931">
    <property type="entry name" value="DUF4747"/>
    <property type="match status" value="1"/>
</dbReference>
<accession>A0ABS0BNK9</accession>
<comment type="caution">
    <text evidence="1">The sequence shown here is derived from an EMBL/GenBank/DDBJ whole genome shotgun (WGS) entry which is preliminary data.</text>
</comment>
<gene>
    <name evidence="1" type="ORF">H8F23_18890</name>
</gene>
<reference evidence="1 2" key="1">
    <citation type="submission" date="2020-08" db="EMBL/GenBank/DDBJ databases">
        <title>Description of novel Pseudomonas species.</title>
        <authorList>
            <person name="Duman M."/>
            <person name="Mulet M."/>
            <person name="Altun S."/>
            <person name="Saticioglu I.B."/>
            <person name="Lalucat J."/>
            <person name="Garcia-Valdes E."/>
        </authorList>
    </citation>
    <scope>NUCLEOTIDE SEQUENCE [LARGE SCALE GENOMIC DNA]</scope>
    <source>
        <strain evidence="1 2">P155</strain>
    </source>
</reference>
<name>A0ABS0BNK9_9PSED</name>